<proteinExistence type="predicted"/>
<dbReference type="Proteomes" id="UP000677918">
    <property type="component" value="Unassembled WGS sequence"/>
</dbReference>
<organism evidence="1 2">
    <name type="scientific">Xylanibacillus composti</name>
    <dbReference type="NCBI Taxonomy" id="1572762"/>
    <lineage>
        <taxon>Bacteria</taxon>
        <taxon>Bacillati</taxon>
        <taxon>Bacillota</taxon>
        <taxon>Bacilli</taxon>
        <taxon>Bacillales</taxon>
        <taxon>Paenibacillaceae</taxon>
        <taxon>Xylanibacillus</taxon>
    </lineage>
</organism>
<dbReference type="AlphaFoldDB" id="A0A8J4H260"/>
<evidence type="ECO:0000313" key="2">
    <source>
        <dbReference type="Proteomes" id="UP000677918"/>
    </source>
</evidence>
<dbReference type="EMBL" id="BOVK01000012">
    <property type="protein sequence ID" value="GIQ68051.1"/>
    <property type="molecule type" value="Genomic_DNA"/>
</dbReference>
<reference evidence="1" key="1">
    <citation type="submission" date="2021-04" db="EMBL/GenBank/DDBJ databases">
        <title>Draft genome sequence of Xylanibacillus composti strain K13.</title>
        <authorList>
            <person name="Uke A."/>
            <person name="Chhe C."/>
            <person name="Baramee S."/>
            <person name="Kosugi A."/>
        </authorList>
    </citation>
    <scope>NUCLEOTIDE SEQUENCE</scope>
    <source>
        <strain evidence="1">K13</strain>
    </source>
</reference>
<dbReference type="RefSeq" id="WP_213410674.1">
    <property type="nucleotide sequence ID" value="NZ_BOVK01000012.1"/>
</dbReference>
<sequence length="53" mass="6056">MGAGFKRYFVQNDPGKPSDHNIIIAIGLYLAANDRLRVALAEARRRFMNHAWI</sequence>
<gene>
    <name evidence="1" type="ORF">XYCOK13_08750</name>
</gene>
<protein>
    <submittedName>
        <fullName evidence="1">Uncharacterized protein</fullName>
    </submittedName>
</protein>
<keyword evidence="2" id="KW-1185">Reference proteome</keyword>
<evidence type="ECO:0000313" key="1">
    <source>
        <dbReference type="EMBL" id="GIQ68051.1"/>
    </source>
</evidence>
<accession>A0A8J4H260</accession>
<name>A0A8J4H260_9BACL</name>
<comment type="caution">
    <text evidence="1">The sequence shown here is derived from an EMBL/GenBank/DDBJ whole genome shotgun (WGS) entry which is preliminary data.</text>
</comment>